<proteinExistence type="predicted"/>
<dbReference type="RefSeq" id="XP_033453230.1">
    <property type="nucleotide sequence ID" value="XM_033587616.1"/>
</dbReference>
<dbReference type="Proteomes" id="UP000800082">
    <property type="component" value="Unassembled WGS sequence"/>
</dbReference>
<organism evidence="1 2">
    <name type="scientific">Didymella exigua CBS 183.55</name>
    <dbReference type="NCBI Taxonomy" id="1150837"/>
    <lineage>
        <taxon>Eukaryota</taxon>
        <taxon>Fungi</taxon>
        <taxon>Dikarya</taxon>
        <taxon>Ascomycota</taxon>
        <taxon>Pezizomycotina</taxon>
        <taxon>Dothideomycetes</taxon>
        <taxon>Pleosporomycetidae</taxon>
        <taxon>Pleosporales</taxon>
        <taxon>Pleosporineae</taxon>
        <taxon>Didymellaceae</taxon>
        <taxon>Didymella</taxon>
    </lineage>
</organism>
<dbReference type="GeneID" id="54345262"/>
<dbReference type="EMBL" id="ML978958">
    <property type="protein sequence ID" value="KAF1932982.1"/>
    <property type="molecule type" value="Genomic_DNA"/>
</dbReference>
<protein>
    <submittedName>
        <fullName evidence="1">Uncharacterized protein</fullName>
    </submittedName>
</protein>
<gene>
    <name evidence="1" type="ORF">M421DRAFT_1555</name>
</gene>
<evidence type="ECO:0000313" key="2">
    <source>
        <dbReference type="Proteomes" id="UP000800082"/>
    </source>
</evidence>
<accession>A0A6A5RYQ1</accession>
<dbReference type="AlphaFoldDB" id="A0A6A5RYQ1"/>
<evidence type="ECO:0000313" key="1">
    <source>
        <dbReference type="EMBL" id="KAF1932982.1"/>
    </source>
</evidence>
<name>A0A6A5RYQ1_9PLEO</name>
<reference evidence="1" key="1">
    <citation type="journal article" date="2020" name="Stud. Mycol.">
        <title>101 Dothideomycetes genomes: a test case for predicting lifestyles and emergence of pathogens.</title>
        <authorList>
            <person name="Haridas S."/>
            <person name="Albert R."/>
            <person name="Binder M."/>
            <person name="Bloem J."/>
            <person name="Labutti K."/>
            <person name="Salamov A."/>
            <person name="Andreopoulos B."/>
            <person name="Baker S."/>
            <person name="Barry K."/>
            <person name="Bills G."/>
            <person name="Bluhm B."/>
            <person name="Cannon C."/>
            <person name="Castanera R."/>
            <person name="Culley D."/>
            <person name="Daum C."/>
            <person name="Ezra D."/>
            <person name="Gonzalez J."/>
            <person name="Henrissat B."/>
            <person name="Kuo A."/>
            <person name="Liang C."/>
            <person name="Lipzen A."/>
            <person name="Lutzoni F."/>
            <person name="Magnuson J."/>
            <person name="Mondo S."/>
            <person name="Nolan M."/>
            <person name="Ohm R."/>
            <person name="Pangilinan J."/>
            <person name="Park H.-J."/>
            <person name="Ramirez L."/>
            <person name="Alfaro M."/>
            <person name="Sun H."/>
            <person name="Tritt A."/>
            <person name="Yoshinaga Y."/>
            <person name="Zwiers L.-H."/>
            <person name="Turgeon B."/>
            <person name="Goodwin S."/>
            <person name="Spatafora J."/>
            <person name="Crous P."/>
            <person name="Grigoriev I."/>
        </authorList>
    </citation>
    <scope>NUCLEOTIDE SEQUENCE</scope>
    <source>
        <strain evidence="1">CBS 183.55</strain>
    </source>
</reference>
<sequence>MLGAMLAAYLRYSRKPESRKRAISAGSHVPQLDFYKADYRKRATMKSILERYDSLYTLKSTITSSNNFAGLIDFCMLLDQFCIKTLVFPSSVTIYSELATHGGRLREELTAHTTTH</sequence>
<keyword evidence="2" id="KW-1185">Reference proteome</keyword>